<dbReference type="RefSeq" id="WP_061065047.1">
    <property type="nucleotide sequence ID" value="NZ_CP014038.2"/>
</dbReference>
<gene>
    <name evidence="1" type="ORF">AL538_01245</name>
</gene>
<protein>
    <recommendedName>
        <fullName evidence="3">DUF4132 domain-containing protein</fullName>
    </recommendedName>
</protein>
<keyword evidence="2" id="KW-1185">Reference proteome</keyword>
<reference evidence="1" key="1">
    <citation type="submission" date="2018-01" db="EMBL/GenBank/DDBJ databases">
        <title>FDA dAtabase for Regulatory Grade micrObial Sequences (FDA-ARGOS): Supporting development and validation of Infectious Disease Dx tests.</title>
        <authorList>
            <person name="Hoffmann M."/>
            <person name="Allard M."/>
            <person name="Evans P."/>
            <person name="Brown E."/>
            <person name="Tallon L."/>
            <person name="Sadzewicz L."/>
            <person name="Sengamalay N."/>
            <person name="Ott S."/>
            <person name="Godinez A."/>
            <person name="Nagaraj S."/>
            <person name="Vyas G."/>
            <person name="Aluvathingal J."/>
            <person name="Nadendla S."/>
            <person name="Geyer C."/>
            <person name="Sichtig H."/>
        </authorList>
    </citation>
    <scope>NUCLEOTIDE SEQUENCE</scope>
    <source>
        <strain evidence="1">FDAARGOS_107</strain>
    </source>
</reference>
<evidence type="ECO:0000313" key="2">
    <source>
        <dbReference type="Proteomes" id="UP000067422"/>
    </source>
</evidence>
<organism evidence="1 2">
    <name type="scientific">Vibrio harveyi</name>
    <name type="common">Beneckea harveyi</name>
    <dbReference type="NCBI Taxonomy" id="669"/>
    <lineage>
        <taxon>Bacteria</taxon>
        <taxon>Pseudomonadati</taxon>
        <taxon>Pseudomonadota</taxon>
        <taxon>Gammaproteobacteria</taxon>
        <taxon>Vibrionales</taxon>
        <taxon>Vibrionaceae</taxon>
        <taxon>Vibrio</taxon>
    </lineage>
</organism>
<name>A0ABM5XU01_VIBHA</name>
<evidence type="ECO:0008006" key="3">
    <source>
        <dbReference type="Google" id="ProtNLM"/>
    </source>
</evidence>
<dbReference type="EMBL" id="CP014038">
    <property type="protein sequence ID" value="AMF96451.1"/>
    <property type="molecule type" value="Genomic_DNA"/>
</dbReference>
<evidence type="ECO:0000313" key="1">
    <source>
        <dbReference type="EMBL" id="AMF96451.1"/>
    </source>
</evidence>
<accession>A0ABM5XU01</accession>
<sequence>MKIKKKNMRSLNALYAQTQDYSQLTLAVPVEQVSQKLLEKIGFKGELIEGQSILPAGFNLRTRENLEGKCHIRKDLPKEKYTVEWDITWEDWGGNSHSRTIWFDRERNARSYDEAFSCYLTIISINGKQYISADDIIKIDANERLNLHICNLMLSCFGYFEVFDADLMEIKRPERKVLNWDILPPGEYPWNNKSSIKQLVSSKLSGQKKAKFERRTGFIEKLKPDFVASGRGGFNHYFIYGFEARNTFILESINDNNATYVFSDDWRELSQLTKAEIIQGDLAKNRIIHNASWETEVRKAVSVLEKEN</sequence>
<dbReference type="Proteomes" id="UP000067422">
    <property type="component" value="Chromosome 1"/>
</dbReference>
<proteinExistence type="predicted"/>